<dbReference type="Proteomes" id="UP000199693">
    <property type="component" value="Unassembled WGS sequence"/>
</dbReference>
<evidence type="ECO:0000256" key="2">
    <source>
        <dbReference type="ARBA" id="ARBA00022898"/>
    </source>
</evidence>
<gene>
    <name evidence="4" type="ORF">SAMN05216189_103952</name>
    <name evidence="5" type="ORF">SAMN06295949_1353</name>
</gene>
<evidence type="ECO:0000313" key="4">
    <source>
        <dbReference type="EMBL" id="SDK48142.1"/>
    </source>
</evidence>
<evidence type="ECO:0000313" key="7">
    <source>
        <dbReference type="Proteomes" id="UP000199693"/>
    </source>
</evidence>
<comment type="similarity">
    <text evidence="3">Belongs to the class-III pyridoxal-phosphate-dependent aminotransferase family.</text>
</comment>
<dbReference type="InterPro" id="IPR049704">
    <property type="entry name" value="Aminotrans_3_PPA_site"/>
</dbReference>
<reference evidence="5 6" key="2">
    <citation type="submission" date="2017-06" db="EMBL/GenBank/DDBJ databases">
        <authorList>
            <person name="Varghese N."/>
            <person name="Submissions S."/>
        </authorList>
    </citation>
    <scope>NUCLEOTIDE SEQUENCE [LARGE SCALE GENOMIC DNA]</scope>
    <source>
        <strain evidence="5 6">RLD-1</strain>
    </source>
</reference>
<dbReference type="InterPro" id="IPR015424">
    <property type="entry name" value="PyrdxlP-dep_Trfase"/>
</dbReference>
<dbReference type="InterPro" id="IPR015422">
    <property type="entry name" value="PyrdxlP-dep_Trfase_small"/>
</dbReference>
<evidence type="ECO:0000256" key="3">
    <source>
        <dbReference type="RuleBase" id="RU003560"/>
    </source>
</evidence>
<dbReference type="RefSeq" id="WP_089394192.1">
    <property type="nucleotide sequence ID" value="NZ_FNEC01000039.1"/>
</dbReference>
<evidence type="ECO:0000313" key="6">
    <source>
        <dbReference type="Proteomes" id="UP000198309"/>
    </source>
</evidence>
<dbReference type="EMBL" id="FNEC01000039">
    <property type="protein sequence ID" value="SDK48142.1"/>
    <property type="molecule type" value="Genomic_DNA"/>
</dbReference>
<sequence>MAHLVGDVSSAARILPDLDGEKLFIQRGRGAYLWDDRGRRYIDTALGFGAVLLGHSEPAVIEAVGAALQDAAAPSWAHVREHAAADCLARHGGALDKVIFTNSGSEAVHLACRAARAHTGRPRIAKMAAGFDGWFDEVTLGNVGSAEATFAPGQRPASERMTLLRYNDFDDVERLFAEHRDIAAVLLEPMLANAGCIMAAPGYLAHVQRVAHAHGALVISDEVLMGFRRHPGLSSLYEGLDPDLASVGKAIGNGVPVSAVLGKAHILAGFEEGRVLRGGTFSGNPMACAAVQATLDQLASADYPALVARGDALRAWLVELFERHGLPLATSGYGNVFGLWPAERAPGDFDEAARIANPGFSKALHLELRRAGLLLMPSPYGRLYLSFAHTDAVVEEMKVAFEQAVGRLAEKPCSPAT</sequence>
<dbReference type="Gene3D" id="3.40.640.10">
    <property type="entry name" value="Type I PLP-dependent aspartate aminotransferase-like (Major domain)"/>
    <property type="match status" value="1"/>
</dbReference>
<keyword evidence="6" id="KW-1185">Reference proteome</keyword>
<dbReference type="GO" id="GO:0008483">
    <property type="term" value="F:transaminase activity"/>
    <property type="evidence" value="ECO:0007669"/>
    <property type="project" value="InterPro"/>
</dbReference>
<dbReference type="Proteomes" id="UP000198309">
    <property type="component" value="Unassembled WGS sequence"/>
</dbReference>
<name>A0A239N127_9PSED</name>
<dbReference type="Gene3D" id="3.90.1150.10">
    <property type="entry name" value="Aspartate Aminotransferase, domain 1"/>
    <property type="match status" value="1"/>
</dbReference>
<dbReference type="PANTHER" id="PTHR43713">
    <property type="entry name" value="GLUTAMATE-1-SEMIALDEHYDE 2,1-AMINOMUTASE"/>
    <property type="match status" value="1"/>
</dbReference>
<dbReference type="EMBL" id="FZPC01000035">
    <property type="protein sequence ID" value="SNT48656.1"/>
    <property type="molecule type" value="Genomic_DNA"/>
</dbReference>
<dbReference type="SUPFAM" id="SSF53383">
    <property type="entry name" value="PLP-dependent transferases"/>
    <property type="match status" value="1"/>
</dbReference>
<organism evidence="4 7">
    <name type="scientific">Pseudomonas delhiensis</name>
    <dbReference type="NCBI Taxonomy" id="366289"/>
    <lineage>
        <taxon>Bacteria</taxon>
        <taxon>Pseudomonadati</taxon>
        <taxon>Pseudomonadota</taxon>
        <taxon>Gammaproteobacteria</taxon>
        <taxon>Pseudomonadales</taxon>
        <taxon>Pseudomonadaceae</taxon>
        <taxon>Pseudomonas</taxon>
    </lineage>
</organism>
<dbReference type="PANTHER" id="PTHR43713:SF3">
    <property type="entry name" value="GLUTAMATE-1-SEMIALDEHYDE 2,1-AMINOMUTASE 1, CHLOROPLASTIC-RELATED"/>
    <property type="match status" value="1"/>
</dbReference>
<evidence type="ECO:0000256" key="1">
    <source>
        <dbReference type="ARBA" id="ARBA00001933"/>
    </source>
</evidence>
<reference evidence="4 7" key="1">
    <citation type="submission" date="2016-10" db="EMBL/GenBank/DDBJ databases">
        <authorList>
            <person name="de Groot N.N."/>
        </authorList>
    </citation>
    <scope>NUCLEOTIDE SEQUENCE [LARGE SCALE GENOMIC DNA]</scope>
    <source>
        <strain evidence="4 7">CCM 7361</strain>
    </source>
</reference>
<comment type="cofactor">
    <cofactor evidence="1">
        <name>pyridoxal 5'-phosphate</name>
        <dbReference type="ChEBI" id="CHEBI:597326"/>
    </cofactor>
</comment>
<evidence type="ECO:0000313" key="5">
    <source>
        <dbReference type="EMBL" id="SNT48656.1"/>
    </source>
</evidence>
<keyword evidence="2 3" id="KW-0663">Pyridoxal phosphate</keyword>
<proteinExistence type="inferred from homology"/>
<protein>
    <submittedName>
        <fullName evidence="4">Glutamate-1-semialdehyde 2,1-aminomutase</fullName>
    </submittedName>
</protein>
<accession>A0A239N127</accession>
<dbReference type="AlphaFoldDB" id="A0A239N127"/>
<dbReference type="InterPro" id="IPR005814">
    <property type="entry name" value="Aminotrans_3"/>
</dbReference>
<dbReference type="GO" id="GO:0030170">
    <property type="term" value="F:pyridoxal phosphate binding"/>
    <property type="evidence" value="ECO:0007669"/>
    <property type="project" value="InterPro"/>
</dbReference>
<dbReference type="InterPro" id="IPR015421">
    <property type="entry name" value="PyrdxlP-dep_Trfase_major"/>
</dbReference>
<dbReference type="Pfam" id="PF00202">
    <property type="entry name" value="Aminotran_3"/>
    <property type="match status" value="1"/>
</dbReference>
<dbReference type="PROSITE" id="PS00600">
    <property type="entry name" value="AA_TRANSFER_CLASS_3"/>
    <property type="match status" value="1"/>
</dbReference>